<dbReference type="Pfam" id="PF01323">
    <property type="entry name" value="DSBA"/>
    <property type="match status" value="1"/>
</dbReference>
<dbReference type="RefSeq" id="WP_271315608.1">
    <property type="nucleotide sequence ID" value="NZ_JABXJJ020000005.1"/>
</dbReference>
<gene>
    <name evidence="2" type="ORF">POF50_005425</name>
</gene>
<evidence type="ECO:0000313" key="2">
    <source>
        <dbReference type="EMBL" id="MDI5968790.1"/>
    </source>
</evidence>
<proteinExistence type="predicted"/>
<dbReference type="EMBL" id="JABXJJ020000005">
    <property type="protein sequence ID" value="MDI5968790.1"/>
    <property type="molecule type" value="Genomic_DNA"/>
</dbReference>
<name>A0AA90KF48_9ACTN</name>
<comment type="caution">
    <text evidence="2">The sequence shown here is derived from an EMBL/GenBank/DDBJ whole genome shotgun (WGS) entry which is preliminary data.</text>
</comment>
<sequence>MVNATDKAVRVEIWSDVVCPWCYIGKRRLEQALASFEHAEDVEIVWRSFQLDPSFPSGVRRPALDVLMEKTGGSREQAREMTAHVSKLAAEVGLEYRLDESVMVNTLDAHRLTRLATAHGLGSQAHERLLRAQLVESQVLDDTETLVRLGVEIGLPEGETRTVLSGDGYRDEVEDDIREGQRIGVSGVPFFVLNRAYGLSGAQPAETFLQALRTVHDEQPAARA</sequence>
<dbReference type="CDD" id="cd03024">
    <property type="entry name" value="DsbA_FrnE"/>
    <property type="match status" value="1"/>
</dbReference>
<dbReference type="AlphaFoldDB" id="A0AA90KF48"/>
<organism evidence="2">
    <name type="scientific">Streptantibioticus silvisoli</name>
    <dbReference type="NCBI Taxonomy" id="2705255"/>
    <lineage>
        <taxon>Bacteria</taxon>
        <taxon>Bacillati</taxon>
        <taxon>Actinomycetota</taxon>
        <taxon>Actinomycetes</taxon>
        <taxon>Kitasatosporales</taxon>
        <taxon>Streptomycetaceae</taxon>
        <taxon>Streptantibioticus</taxon>
    </lineage>
</organism>
<dbReference type="PANTHER" id="PTHR13887:SF41">
    <property type="entry name" value="THIOREDOXIN SUPERFAMILY PROTEIN"/>
    <property type="match status" value="1"/>
</dbReference>
<evidence type="ECO:0000259" key="1">
    <source>
        <dbReference type="Pfam" id="PF01323"/>
    </source>
</evidence>
<dbReference type="Gene3D" id="3.40.30.10">
    <property type="entry name" value="Glutaredoxin"/>
    <property type="match status" value="1"/>
</dbReference>
<dbReference type="InterPro" id="IPR001853">
    <property type="entry name" value="DSBA-like_thioredoxin_dom"/>
</dbReference>
<reference evidence="2" key="1">
    <citation type="submission" date="2023-05" db="EMBL/GenBank/DDBJ databases">
        <title>Streptantibioticus silvisoli sp. nov., acidotolerant actinomycetes 1 from pine litter.</title>
        <authorList>
            <person name="Swiecimska M."/>
            <person name="Golinska P."/>
            <person name="Sangal V."/>
            <person name="Wachnowicz B."/>
            <person name="Goodfellow M."/>
        </authorList>
    </citation>
    <scope>NUCLEOTIDE SEQUENCE</scope>
    <source>
        <strain evidence="2">SL13</strain>
    </source>
</reference>
<accession>A0AA90KF48</accession>
<feature type="domain" description="DSBA-like thioredoxin" evidence="1">
    <location>
        <begin position="11"/>
        <end position="212"/>
    </location>
</feature>
<dbReference type="GO" id="GO:0016491">
    <property type="term" value="F:oxidoreductase activity"/>
    <property type="evidence" value="ECO:0007669"/>
    <property type="project" value="InterPro"/>
</dbReference>
<dbReference type="InterPro" id="IPR036249">
    <property type="entry name" value="Thioredoxin-like_sf"/>
</dbReference>
<dbReference type="PANTHER" id="PTHR13887">
    <property type="entry name" value="GLUTATHIONE S-TRANSFERASE KAPPA"/>
    <property type="match status" value="1"/>
</dbReference>
<protein>
    <submittedName>
        <fullName evidence="2">DsbA family oxidoreductase</fullName>
    </submittedName>
</protein>
<dbReference type="SUPFAM" id="SSF52833">
    <property type="entry name" value="Thioredoxin-like"/>
    <property type="match status" value="1"/>
</dbReference>